<proteinExistence type="predicted"/>
<name>A0A645BSM2_9ZZZZ</name>
<accession>A0A645BSM2</accession>
<organism evidence="1">
    <name type="scientific">bioreactor metagenome</name>
    <dbReference type="NCBI Taxonomy" id="1076179"/>
    <lineage>
        <taxon>unclassified sequences</taxon>
        <taxon>metagenomes</taxon>
        <taxon>ecological metagenomes</taxon>
    </lineage>
</organism>
<evidence type="ECO:0000313" key="1">
    <source>
        <dbReference type="EMBL" id="MPM68325.1"/>
    </source>
</evidence>
<gene>
    <name evidence="1" type="ORF">SDC9_115257</name>
</gene>
<dbReference type="AlphaFoldDB" id="A0A645BSM2"/>
<sequence>MLVLVLGECIDQFQDLEKDGSSDEQQLTQTTSIKDAIFHEQTNSWIKPRTDPYTLANFQKAYENLISYESGIRLVSEELSNLGQLKATHYALKIYPKNEDEQWEIELMDDINVAYVPFDYTQ</sequence>
<reference evidence="1" key="1">
    <citation type="submission" date="2019-08" db="EMBL/GenBank/DDBJ databases">
        <authorList>
            <person name="Kucharzyk K."/>
            <person name="Murdoch R.W."/>
            <person name="Higgins S."/>
            <person name="Loffler F."/>
        </authorList>
    </citation>
    <scope>NUCLEOTIDE SEQUENCE</scope>
</reference>
<protein>
    <submittedName>
        <fullName evidence="1">Uncharacterized protein</fullName>
    </submittedName>
</protein>
<dbReference type="EMBL" id="VSSQ01022194">
    <property type="protein sequence ID" value="MPM68325.1"/>
    <property type="molecule type" value="Genomic_DNA"/>
</dbReference>
<comment type="caution">
    <text evidence="1">The sequence shown here is derived from an EMBL/GenBank/DDBJ whole genome shotgun (WGS) entry which is preliminary data.</text>
</comment>